<reference evidence="22" key="2">
    <citation type="submission" date="2025-09" db="UniProtKB">
        <authorList>
            <consortium name="Ensembl"/>
        </authorList>
    </citation>
    <scope>IDENTIFICATION</scope>
</reference>
<dbReference type="FunFam" id="2.60.40.10:FF:000055">
    <property type="entry name" value="roundabout homolog 1 isoform X2"/>
    <property type="match status" value="1"/>
</dbReference>
<dbReference type="PANTHER" id="PTHR12231:SF243">
    <property type="entry name" value="ROUNDABOUT HOMOLOG 1"/>
    <property type="match status" value="1"/>
</dbReference>
<accession>A0A8C0EUT2</accession>
<dbReference type="InterPro" id="IPR013783">
    <property type="entry name" value="Ig-like_fold"/>
</dbReference>
<dbReference type="InterPro" id="IPR032986">
    <property type="entry name" value="Robo1_Ig-like3"/>
</dbReference>
<feature type="compositionally biased region" description="Acidic residues" evidence="17">
    <location>
        <begin position="1481"/>
        <end position="1494"/>
    </location>
</feature>
<dbReference type="SMART" id="SM00406">
    <property type="entry name" value="IGv"/>
    <property type="match status" value="2"/>
</dbReference>
<keyword evidence="23" id="KW-1185">Reference proteome</keyword>
<feature type="compositionally biased region" description="Polar residues" evidence="17">
    <location>
        <begin position="977"/>
        <end position="986"/>
    </location>
</feature>
<evidence type="ECO:0000256" key="3">
    <source>
        <dbReference type="ARBA" id="ARBA00022500"/>
    </source>
</evidence>
<dbReference type="CDD" id="cd00063">
    <property type="entry name" value="FN3"/>
    <property type="match status" value="3"/>
</dbReference>
<evidence type="ECO:0000256" key="7">
    <source>
        <dbReference type="ARBA" id="ARBA00022737"/>
    </source>
</evidence>
<dbReference type="InterPro" id="IPR007110">
    <property type="entry name" value="Ig-like_dom"/>
</dbReference>
<name>A0A8C0EUT2_BUBBB</name>
<dbReference type="FunFam" id="2.60.40.10:FF:000008">
    <property type="entry name" value="roundabout homolog 2 isoform X2"/>
    <property type="match status" value="2"/>
</dbReference>
<feature type="compositionally biased region" description="Acidic residues" evidence="17">
    <location>
        <begin position="1068"/>
        <end position="1077"/>
    </location>
</feature>
<dbReference type="GO" id="GO:0022603">
    <property type="term" value="P:regulation of anatomical structure morphogenesis"/>
    <property type="evidence" value="ECO:0007669"/>
    <property type="project" value="UniProtKB-ARBA"/>
</dbReference>
<evidence type="ECO:0000256" key="6">
    <source>
        <dbReference type="ARBA" id="ARBA00022729"/>
    </source>
</evidence>
<dbReference type="GO" id="GO:0007417">
    <property type="term" value="P:central nervous system development"/>
    <property type="evidence" value="ECO:0007669"/>
    <property type="project" value="UniProtKB-ARBA"/>
</dbReference>
<dbReference type="InterPro" id="IPR003598">
    <property type="entry name" value="Ig_sub2"/>
</dbReference>
<feature type="domain" description="Fibronectin type-III" evidence="21">
    <location>
        <begin position="739"/>
        <end position="835"/>
    </location>
</feature>
<dbReference type="FunFam" id="2.60.40.10:FF:000058">
    <property type="entry name" value="roundabout homolog 2 isoform X3"/>
    <property type="match status" value="1"/>
</dbReference>
<dbReference type="InterPro" id="IPR036116">
    <property type="entry name" value="FN3_sf"/>
</dbReference>
<keyword evidence="6 19" id="KW-0732">Signal</keyword>
<evidence type="ECO:0000256" key="14">
    <source>
        <dbReference type="ARBA" id="ARBA00023180"/>
    </source>
</evidence>
<dbReference type="SUPFAM" id="SSF48726">
    <property type="entry name" value="Immunoglobulin"/>
    <property type="match status" value="5"/>
</dbReference>
<dbReference type="GO" id="GO:0016199">
    <property type="term" value="P:axon midline choice point recognition"/>
    <property type="evidence" value="ECO:0007669"/>
    <property type="project" value="InterPro"/>
</dbReference>
<feature type="domain" description="Ig-like" evidence="20">
    <location>
        <begin position="312"/>
        <end position="407"/>
    </location>
</feature>
<feature type="compositionally biased region" description="Low complexity" evidence="17">
    <location>
        <begin position="1225"/>
        <end position="1238"/>
    </location>
</feature>
<dbReference type="SUPFAM" id="SSF49265">
    <property type="entry name" value="Fibronectin type III"/>
    <property type="match status" value="2"/>
</dbReference>
<keyword evidence="9" id="KW-0524">Neurogenesis</keyword>
<keyword evidence="13" id="KW-0675">Receptor</keyword>
<evidence type="ECO:0000259" key="20">
    <source>
        <dbReference type="PROSITE" id="PS50835"/>
    </source>
</evidence>
<feature type="transmembrane region" description="Helical" evidence="18">
    <location>
        <begin position="859"/>
        <end position="880"/>
    </location>
</feature>
<keyword evidence="5 18" id="KW-0812">Transmembrane</keyword>
<dbReference type="Pfam" id="PF00041">
    <property type="entry name" value="fn3"/>
    <property type="match status" value="3"/>
</dbReference>
<feature type="domain" description="Ig-like" evidence="20">
    <location>
        <begin position="29"/>
        <end position="125"/>
    </location>
</feature>
<dbReference type="InterPro" id="IPR051170">
    <property type="entry name" value="Neural/epithelial_adhesion"/>
</dbReference>
<dbReference type="FunFam" id="2.60.40.10:FF:000026">
    <property type="entry name" value="roundabout homolog 2 isoform X1"/>
    <property type="match status" value="1"/>
</dbReference>
<dbReference type="FunFam" id="2.60.40.10:FF:000065">
    <property type="entry name" value="roundabout homolog 1 isoform X3"/>
    <property type="match status" value="1"/>
</dbReference>
<reference evidence="22" key="1">
    <citation type="submission" date="2025-08" db="UniProtKB">
        <authorList>
            <consortium name="Ensembl"/>
        </authorList>
    </citation>
    <scope>IDENTIFICATION</scope>
</reference>
<dbReference type="SMART" id="SM00060">
    <property type="entry name" value="FN3"/>
    <property type="match status" value="3"/>
</dbReference>
<keyword evidence="3" id="KW-0145">Chemotaxis</keyword>
<keyword evidence="2" id="KW-0217">Developmental protein</keyword>
<dbReference type="Pfam" id="PF13927">
    <property type="entry name" value="Ig_3"/>
    <property type="match status" value="3"/>
</dbReference>
<evidence type="ECO:0000256" key="12">
    <source>
        <dbReference type="ARBA" id="ARBA00023157"/>
    </source>
</evidence>
<dbReference type="GO" id="GO:0006935">
    <property type="term" value="P:chemotaxis"/>
    <property type="evidence" value="ECO:0007669"/>
    <property type="project" value="UniProtKB-KW"/>
</dbReference>
<dbReference type="CDD" id="cd05724">
    <property type="entry name" value="IgI_2_Robo"/>
    <property type="match status" value="1"/>
</dbReference>
<dbReference type="InterPro" id="IPR003961">
    <property type="entry name" value="FN3_dom"/>
</dbReference>
<keyword evidence="7" id="KW-0677">Repeat</keyword>
<keyword evidence="4" id="KW-0597">Phosphoprotein</keyword>
<keyword evidence="10 18" id="KW-1133">Transmembrane helix</keyword>
<feature type="compositionally biased region" description="Pro residues" evidence="17">
    <location>
        <begin position="1322"/>
        <end position="1332"/>
    </location>
</feature>
<evidence type="ECO:0000313" key="22">
    <source>
        <dbReference type="Ensembl" id="ENSBOBP00000006611.1"/>
    </source>
</evidence>
<keyword evidence="11 18" id="KW-0472">Membrane</keyword>
<evidence type="ECO:0000256" key="15">
    <source>
        <dbReference type="ARBA" id="ARBA00023319"/>
    </source>
</evidence>
<feature type="compositionally biased region" description="Polar residues" evidence="17">
    <location>
        <begin position="1096"/>
        <end position="1110"/>
    </location>
</feature>
<evidence type="ECO:0000256" key="10">
    <source>
        <dbReference type="ARBA" id="ARBA00022989"/>
    </source>
</evidence>
<evidence type="ECO:0000256" key="4">
    <source>
        <dbReference type="ARBA" id="ARBA00022553"/>
    </source>
</evidence>
<feature type="compositionally biased region" description="Acidic residues" evidence="17">
    <location>
        <begin position="1163"/>
        <end position="1177"/>
    </location>
</feature>
<feature type="compositionally biased region" description="Polar residues" evidence="17">
    <location>
        <begin position="1433"/>
        <end position="1443"/>
    </location>
</feature>
<dbReference type="Pfam" id="PF07679">
    <property type="entry name" value="I-set"/>
    <property type="match status" value="2"/>
</dbReference>
<evidence type="ECO:0000313" key="23">
    <source>
        <dbReference type="Proteomes" id="UP000694567"/>
    </source>
</evidence>
<dbReference type="InterPro" id="IPR013098">
    <property type="entry name" value="Ig_I-set"/>
</dbReference>
<dbReference type="Ensembl" id="ENSBOBT00000006782.1">
    <property type="protein sequence ID" value="ENSBOBP00000006611.1"/>
    <property type="gene ID" value="ENSBOBG00000004342.1"/>
</dbReference>
<dbReference type="PANTHER" id="PTHR12231">
    <property type="entry name" value="CTX-RELATED TYPE I TRANSMEMBRANE PROTEIN"/>
    <property type="match status" value="1"/>
</dbReference>
<evidence type="ECO:0000256" key="16">
    <source>
        <dbReference type="ARBA" id="ARBA00061206"/>
    </source>
</evidence>
<feature type="domain" description="Fibronectin type-III" evidence="21">
    <location>
        <begin position="637"/>
        <end position="734"/>
    </location>
</feature>
<feature type="compositionally biased region" description="Basic residues" evidence="17">
    <location>
        <begin position="1301"/>
        <end position="1312"/>
    </location>
</feature>
<feature type="region of interest" description="Disordered" evidence="17">
    <location>
        <begin position="958"/>
        <end position="1179"/>
    </location>
</feature>
<dbReference type="CDD" id="cd05725">
    <property type="entry name" value="IgI_3_Robo"/>
    <property type="match status" value="1"/>
</dbReference>
<dbReference type="InterPro" id="IPR036179">
    <property type="entry name" value="Ig-like_dom_sf"/>
</dbReference>
<evidence type="ECO:0000256" key="19">
    <source>
        <dbReference type="SAM" id="SignalP"/>
    </source>
</evidence>
<feature type="chain" id="PRO_5034794638" evidence="19">
    <location>
        <begin position="20"/>
        <end position="1494"/>
    </location>
</feature>
<feature type="compositionally biased region" description="Pro residues" evidence="17">
    <location>
        <begin position="1137"/>
        <end position="1148"/>
    </location>
</feature>
<keyword evidence="8" id="KW-0221">Differentiation</keyword>
<feature type="compositionally biased region" description="Polar residues" evidence="17">
    <location>
        <begin position="1284"/>
        <end position="1293"/>
    </location>
</feature>
<sequence>MIAEFAHFYLFGFICLTSGSRLRQEDFPPRIVEHPSDLIVSKGEPATLNCKAEGRPIPTIEWYKGGERVETDKDDPRSHRMLLPSGSLFFLRIVHGRKSRPDEGVYVCVARNYLGEAVSHNASLEVAILRDDFRQNPSDVMVAVGEPAVMECQPPRGHPEPTISWKKDGTPLDDKDERITIRGGKLMITYTRKNDAGKYVCVGTNMVGERESEVAELTVLERPSFVKRPSNLAVTVDDSAEFKCEARGDPVPTVRWRKDDGELPKARYEIRDDHTLKIRKVMAGDMGSYTCVAENMVGKAEASATLTVQEPPQFVVKPRDQVAALGRTVTFQCEATGNPQPAIFWRREGSQNLLFSYQPPQSSSRFSVSQTGDLTITNVQRSDVGYYICQTLNVAGSIITKAYLEVTDVIADRPPPVIRQGPVNQTVAVDGTLVLNCIATGTLMPTILWKKDGILISTQDSRIKQLETGALQIRYAKLGDTGRYTCIASTPSGEATWSAYIEVQEFGVPVQPPRPTDPNLIPSAPSKPEVTDVSRNTVTLSWQPNLNSGATPTSYIIEAFSHASGSSWQTVAENVKTESFAVKGLKPNAIYLFLVRAANAYGLSDPSQISDPVKTQDVPPTSQGVDHKQVQRELGDVVLHLHNPTILSSSSIEVHWTVDQQSQYIQGYKILYRPTPASYGESEWLIFEVRTPTKNSVIIPELKKGVNYEIKARPFFNEFQGADSEVKFAKTLEEAPSAPPQSVSVTKNDGNGTAIVVTWQPPPEDNQNGRVQEYKVWCLGNESRYHINKTVDGSTFSVVIPSLVPGIRYSVEVAASTGAGPGVKSDPQFIQLDSHGNPVSSEDQVSLAQQISDVVKQPAFIAGIGAACWIILMVFSIWLYRHRKKRNGLTSTYAGIRKVTYQRGGEAVSSGGRPGLLNISEPATQPWLADTWPNTGNNHNDCSINCCTSGNGNSDSNLTTYSRPDYRVNDNIAPTIPYNQSYDQNTGGSYNSSDRGSSTSGSQGHKKGARTPKAPKQAGMNWADLLPPPPAHPPPHSNSEDYSLSVDESYDQEIPCPVPPARMYLQQDELEEEEEDERGPTPPVRGAASSPAAVSYSHQSTATLTPSPQEELQPMLQDCQEDLGHIQHQPDRRRQPVSPPPPPRPISPPHTYGYISGPLVSDMDTDAPEEEEDEADIEVAKMQNRRLLLRGLEQTPASSVGDLESSVTGSMINGWGSASEEDNISSGRSSVSSSDGSFFTDADFAQAVAAAAEYAGLKVARRQMQDASGGRRHFHASHCPRPTSPVSTDSNMSAVVIQKVRPAKKQKHQPGHLRREVYTDDLPPPPVPPPAIKSPTAQSKSQLEVRPVMLPKLASIEARTDRSAERKGASYKGRDGVDGRQHSDVRTNSGERRESQEQQNDGKLRGNKAPKRETTPAKTHLLQEDILPYSRPTFPTSNNPRDPSSSSSMSSRGSGGRQRADQTNIARRNVAEMQVLGAYEQGEEEEEEMEETES</sequence>
<dbReference type="Gene3D" id="2.60.40.10">
    <property type="entry name" value="Immunoglobulins"/>
    <property type="match status" value="8"/>
</dbReference>
<feature type="domain" description="Fibronectin type-III" evidence="21">
    <location>
        <begin position="524"/>
        <end position="618"/>
    </location>
</feature>
<feature type="signal peptide" evidence="19">
    <location>
        <begin position="1"/>
        <end position="19"/>
    </location>
</feature>
<dbReference type="PROSITE" id="PS50853">
    <property type="entry name" value="FN3"/>
    <property type="match status" value="3"/>
</dbReference>
<dbReference type="GO" id="GO:0008046">
    <property type="term" value="F:axon guidance receptor activity"/>
    <property type="evidence" value="ECO:0007669"/>
    <property type="project" value="InterPro"/>
</dbReference>
<feature type="domain" description="Ig-like" evidence="20">
    <location>
        <begin position="223"/>
        <end position="307"/>
    </location>
</feature>
<dbReference type="InterPro" id="IPR003599">
    <property type="entry name" value="Ig_sub"/>
</dbReference>
<feature type="domain" description="Ig-like" evidence="20">
    <location>
        <begin position="131"/>
        <end position="218"/>
    </location>
</feature>
<feature type="compositionally biased region" description="Basic and acidic residues" evidence="17">
    <location>
        <begin position="1358"/>
        <end position="1415"/>
    </location>
</feature>
<dbReference type="InterPro" id="IPR013106">
    <property type="entry name" value="Ig_V-set"/>
</dbReference>
<dbReference type="PROSITE" id="PS50835">
    <property type="entry name" value="IG_LIKE"/>
    <property type="match status" value="5"/>
</dbReference>
<dbReference type="FunFam" id="2.60.40.10:FF:000053">
    <property type="entry name" value="Roundabout guidance receptor 1"/>
    <property type="match status" value="1"/>
</dbReference>
<evidence type="ECO:0000256" key="1">
    <source>
        <dbReference type="ARBA" id="ARBA00004479"/>
    </source>
</evidence>
<comment type="subcellular location">
    <subcellularLocation>
        <location evidence="1">Membrane</location>
        <topology evidence="1">Single-pass type I membrane protein</topology>
    </subcellularLocation>
</comment>
<keyword evidence="12" id="KW-1015">Disulfide bond</keyword>
<evidence type="ECO:0000256" key="11">
    <source>
        <dbReference type="ARBA" id="ARBA00023136"/>
    </source>
</evidence>
<dbReference type="FunFam" id="2.60.40.10:FF:000043">
    <property type="entry name" value="roundabout homolog 2 isoform X2"/>
    <property type="match status" value="1"/>
</dbReference>
<feature type="region of interest" description="Disordered" evidence="17">
    <location>
        <begin position="1260"/>
        <end position="1494"/>
    </location>
</feature>
<keyword evidence="15" id="KW-0393">Immunoglobulin domain</keyword>
<evidence type="ECO:0000256" key="13">
    <source>
        <dbReference type="ARBA" id="ARBA00023170"/>
    </source>
</evidence>
<keyword evidence="14" id="KW-0325">Glycoprotein</keyword>
<organism evidence="22 23">
    <name type="scientific">Bubo bubo</name>
    <name type="common">Eurasian eagle-owl</name>
    <name type="synonym">Strix bubo</name>
    <dbReference type="NCBI Taxonomy" id="30461"/>
    <lineage>
        <taxon>Eukaryota</taxon>
        <taxon>Metazoa</taxon>
        <taxon>Chordata</taxon>
        <taxon>Craniata</taxon>
        <taxon>Vertebrata</taxon>
        <taxon>Euteleostomi</taxon>
        <taxon>Archelosauria</taxon>
        <taxon>Archosauria</taxon>
        <taxon>Dinosauria</taxon>
        <taxon>Saurischia</taxon>
        <taxon>Theropoda</taxon>
        <taxon>Coelurosauria</taxon>
        <taxon>Aves</taxon>
        <taxon>Neognathae</taxon>
        <taxon>Neoaves</taxon>
        <taxon>Telluraves</taxon>
        <taxon>Strigiformes</taxon>
        <taxon>Strigidae</taxon>
        <taxon>Bubo</taxon>
    </lineage>
</organism>
<dbReference type="SMART" id="SM00409">
    <property type="entry name" value="IG"/>
    <property type="match status" value="5"/>
</dbReference>
<feature type="region of interest" description="Disordered" evidence="17">
    <location>
        <begin position="1196"/>
        <end position="1238"/>
    </location>
</feature>
<dbReference type="CDD" id="cd07693">
    <property type="entry name" value="IgC_1_Robo"/>
    <property type="match status" value="1"/>
</dbReference>
<dbReference type="SMART" id="SM00408">
    <property type="entry name" value="IGc2"/>
    <property type="match status" value="5"/>
</dbReference>
<evidence type="ECO:0000256" key="5">
    <source>
        <dbReference type="ARBA" id="ARBA00022692"/>
    </source>
</evidence>
<feature type="domain" description="Ig-like" evidence="20">
    <location>
        <begin position="416"/>
        <end position="502"/>
    </location>
</feature>
<dbReference type="CDD" id="cd05726">
    <property type="entry name" value="IgI_4_Robo"/>
    <property type="match status" value="1"/>
</dbReference>
<evidence type="ECO:0000256" key="17">
    <source>
        <dbReference type="SAM" id="MobiDB-lite"/>
    </source>
</evidence>
<dbReference type="Proteomes" id="UP000694567">
    <property type="component" value="Unplaced"/>
</dbReference>
<protein>
    <submittedName>
        <fullName evidence="22">Roundabout guidance receptor 1</fullName>
    </submittedName>
</protein>
<proteinExistence type="inferred from homology"/>
<evidence type="ECO:0000256" key="2">
    <source>
        <dbReference type="ARBA" id="ARBA00022473"/>
    </source>
</evidence>
<dbReference type="GO" id="GO:0016020">
    <property type="term" value="C:membrane"/>
    <property type="evidence" value="ECO:0007669"/>
    <property type="project" value="UniProtKB-SubCell"/>
</dbReference>
<dbReference type="CDD" id="cd20952">
    <property type="entry name" value="IgI_5_Robo"/>
    <property type="match status" value="1"/>
</dbReference>
<dbReference type="GO" id="GO:0035385">
    <property type="term" value="P:Roundabout signaling pathway"/>
    <property type="evidence" value="ECO:0007669"/>
    <property type="project" value="InterPro"/>
</dbReference>
<evidence type="ECO:0000259" key="21">
    <source>
        <dbReference type="PROSITE" id="PS50853"/>
    </source>
</evidence>
<feature type="compositionally biased region" description="Low complexity" evidence="17">
    <location>
        <begin position="987"/>
        <end position="1003"/>
    </location>
</feature>
<dbReference type="GO" id="GO:0051239">
    <property type="term" value="P:regulation of multicellular organismal process"/>
    <property type="evidence" value="ECO:0007669"/>
    <property type="project" value="UniProtKB-ARBA"/>
</dbReference>
<feature type="compositionally biased region" description="Basic and acidic residues" evidence="17">
    <location>
        <begin position="1122"/>
        <end position="1134"/>
    </location>
</feature>
<comment type="similarity">
    <text evidence="16">Belongs to the immunoglobulin superfamily. ROBO family.</text>
</comment>
<evidence type="ECO:0000256" key="9">
    <source>
        <dbReference type="ARBA" id="ARBA00022902"/>
    </source>
</evidence>
<evidence type="ECO:0000256" key="8">
    <source>
        <dbReference type="ARBA" id="ARBA00022782"/>
    </source>
</evidence>
<evidence type="ECO:0000256" key="18">
    <source>
        <dbReference type="SAM" id="Phobius"/>
    </source>
</evidence>
<feature type="compositionally biased region" description="Pro residues" evidence="17">
    <location>
        <begin position="1026"/>
        <end position="1036"/>
    </location>
</feature>